<sequence>MVKNLTYAAGRARLAFSPGETTAVAAMFRFDH</sequence>
<dbReference type="EMBL" id="JAGINS010000001">
    <property type="protein sequence ID" value="MBP2360986.1"/>
    <property type="molecule type" value="Genomic_DNA"/>
</dbReference>
<keyword evidence="2" id="KW-1185">Reference proteome</keyword>
<dbReference type="Proteomes" id="UP001519311">
    <property type="component" value="Unassembled WGS sequence"/>
</dbReference>
<protein>
    <submittedName>
        <fullName evidence="1">Uncharacterized protein</fullName>
    </submittedName>
</protein>
<gene>
    <name evidence="1" type="ORF">JOF59_003386</name>
</gene>
<evidence type="ECO:0000313" key="1">
    <source>
        <dbReference type="EMBL" id="MBP2360986.1"/>
    </source>
</evidence>
<proteinExistence type="predicted"/>
<evidence type="ECO:0000313" key="2">
    <source>
        <dbReference type="Proteomes" id="UP001519311"/>
    </source>
</evidence>
<name>A0ABS4VAZ3_9ACTN</name>
<reference evidence="1 2" key="1">
    <citation type="submission" date="2021-03" db="EMBL/GenBank/DDBJ databases">
        <title>Sequencing the genomes of 1000 actinobacteria strains.</title>
        <authorList>
            <person name="Klenk H.-P."/>
        </authorList>
    </citation>
    <scope>NUCLEOTIDE SEQUENCE [LARGE SCALE GENOMIC DNA]</scope>
    <source>
        <strain evidence="1 2">DSM 40843</strain>
    </source>
</reference>
<accession>A0ABS4VAZ3</accession>
<comment type="caution">
    <text evidence="1">The sequence shown here is derived from an EMBL/GenBank/DDBJ whole genome shotgun (WGS) entry which is preliminary data.</text>
</comment>
<organism evidence="1 2">
    <name type="scientific">Streptomyces clavifer</name>
    <dbReference type="NCBI Taxonomy" id="68188"/>
    <lineage>
        <taxon>Bacteria</taxon>
        <taxon>Bacillati</taxon>
        <taxon>Actinomycetota</taxon>
        <taxon>Actinomycetes</taxon>
        <taxon>Kitasatosporales</taxon>
        <taxon>Streptomycetaceae</taxon>
        <taxon>Streptomyces</taxon>
    </lineage>
</organism>